<protein>
    <submittedName>
        <fullName evidence="1">Uncharacterized protein</fullName>
    </submittedName>
</protein>
<evidence type="ECO:0000313" key="1">
    <source>
        <dbReference type="EMBL" id="MCZ4718021.1"/>
    </source>
</evidence>
<sequence>MLPEYLLCLPKVLGYGLNIALRNTSAPTIQLRKGIIMLRYQCYAWGIGDINTYKMFN</sequence>
<dbReference type="RefSeq" id="WP_011946960.1">
    <property type="nucleotide sequence ID" value="NZ_CCZG01000017.1"/>
</dbReference>
<accession>A0AAP3MB78</accession>
<dbReference type="Proteomes" id="UP001071279">
    <property type="component" value="Unassembled WGS sequence"/>
</dbReference>
<gene>
    <name evidence="1" type="ORF">O6C86_02160</name>
</gene>
<name>A0AAP3MB78_LEGPN</name>
<evidence type="ECO:0000313" key="2">
    <source>
        <dbReference type="Proteomes" id="UP001071279"/>
    </source>
</evidence>
<organism evidence="1 2">
    <name type="scientific">Legionella pneumophila</name>
    <dbReference type="NCBI Taxonomy" id="446"/>
    <lineage>
        <taxon>Bacteria</taxon>
        <taxon>Pseudomonadati</taxon>
        <taxon>Pseudomonadota</taxon>
        <taxon>Gammaproteobacteria</taxon>
        <taxon>Legionellales</taxon>
        <taxon>Legionellaceae</taxon>
        <taxon>Legionella</taxon>
    </lineage>
</organism>
<comment type="caution">
    <text evidence="1">The sequence shown here is derived from an EMBL/GenBank/DDBJ whole genome shotgun (WGS) entry which is preliminary data.</text>
</comment>
<proteinExistence type="predicted"/>
<dbReference type="AlphaFoldDB" id="A0AAP3MB78"/>
<dbReference type="EMBL" id="JAPXIC010000008">
    <property type="protein sequence ID" value="MCZ4718021.1"/>
    <property type="molecule type" value="Genomic_DNA"/>
</dbReference>
<reference evidence="1" key="1">
    <citation type="submission" date="2022-12" db="EMBL/GenBank/DDBJ databases">
        <title>Comparative genomics of Legionella pneumophila isolates from the West Bank and Germany support molecular epidemiology of Legionnaires disease.</title>
        <authorList>
            <person name="Zayed A.R."/>
            <person name="Bitar D.M."/>
            <person name="Steinert M."/>
            <person name="Lueck C."/>
            <person name="Brettar I."/>
            <person name="Hoefle M.G."/>
            <person name="Bunk B."/>
        </authorList>
    </citation>
    <scope>NUCLEOTIDE SEQUENCE</scope>
    <source>
        <strain evidence="1">H23</strain>
    </source>
</reference>